<feature type="domain" description="Pesticidal crystal protein Cry22Aa Ig-like" evidence="3">
    <location>
        <begin position="1021"/>
        <end position="1092"/>
    </location>
</feature>
<gene>
    <name evidence="4" type="ORF">GBZ86_09715</name>
</gene>
<dbReference type="Pfam" id="PF03272">
    <property type="entry name" value="Mucin_bdg"/>
    <property type="match status" value="2"/>
</dbReference>
<feature type="domain" description="Pesticidal crystal protein Cry22Aa Ig-like" evidence="3">
    <location>
        <begin position="1180"/>
        <end position="1248"/>
    </location>
</feature>
<evidence type="ECO:0000256" key="1">
    <source>
        <dbReference type="SAM" id="Phobius"/>
    </source>
</evidence>
<feature type="domain" description="Pesticidal crystal protein Cry22Aa Ig-like" evidence="3">
    <location>
        <begin position="943"/>
        <end position="1014"/>
    </location>
</feature>
<dbReference type="InterPro" id="IPR013783">
    <property type="entry name" value="Ig-like_fold"/>
</dbReference>
<feature type="domain" description="Pesticidal crystal protein Cry22Aa Ig-like" evidence="3">
    <location>
        <begin position="634"/>
        <end position="702"/>
    </location>
</feature>
<keyword evidence="1" id="KW-0812">Transmembrane</keyword>
<feature type="domain" description="Putative mucin/carbohydrate-binding" evidence="2">
    <location>
        <begin position="288"/>
        <end position="405"/>
    </location>
</feature>
<feature type="domain" description="Pesticidal crystal protein Cry22Aa Ig-like" evidence="3">
    <location>
        <begin position="709"/>
        <end position="780"/>
    </location>
</feature>
<feature type="transmembrane region" description="Helical" evidence="1">
    <location>
        <begin position="1503"/>
        <end position="1523"/>
    </location>
</feature>
<comment type="caution">
    <text evidence="4">The sequence shown here is derived from an EMBL/GenBank/DDBJ whole genome shotgun (WGS) entry which is preliminary data.</text>
</comment>
<keyword evidence="1" id="KW-1133">Transmembrane helix</keyword>
<feature type="domain" description="Pesticidal crystal protein Cry22Aa Ig-like" evidence="3">
    <location>
        <begin position="1410"/>
        <end position="1479"/>
    </location>
</feature>
<name>A0A6I1MPH9_9CLOT</name>
<evidence type="ECO:0000313" key="4">
    <source>
        <dbReference type="EMBL" id="MPQ44037.1"/>
    </source>
</evidence>
<keyword evidence="1" id="KW-0472">Membrane</keyword>
<dbReference type="InterPro" id="IPR032179">
    <property type="entry name" value="Cry22Aa_Ig-like"/>
</dbReference>
<dbReference type="Pfam" id="PF16403">
    <property type="entry name" value="Bact_surface_Ig-like"/>
    <property type="match status" value="13"/>
</dbReference>
<accession>A0A6I1MPH9</accession>
<feature type="domain" description="Pesticidal crystal protein Cry22Aa Ig-like" evidence="3">
    <location>
        <begin position="415"/>
        <end position="483"/>
    </location>
</feature>
<dbReference type="PANTHER" id="PTHR24273">
    <property type="entry name" value="FI04643P-RELATED"/>
    <property type="match status" value="1"/>
</dbReference>
<dbReference type="Gene3D" id="2.60.40.10">
    <property type="entry name" value="Immunoglobulins"/>
    <property type="match status" value="13"/>
</dbReference>
<feature type="domain" description="Pesticidal crystal protein Cry22Aa Ig-like" evidence="3">
    <location>
        <begin position="1260"/>
        <end position="1321"/>
    </location>
</feature>
<evidence type="ECO:0000259" key="2">
    <source>
        <dbReference type="Pfam" id="PF03272"/>
    </source>
</evidence>
<feature type="domain" description="Putative mucin/carbohydrate-binding" evidence="2">
    <location>
        <begin position="58"/>
        <end position="187"/>
    </location>
</feature>
<evidence type="ECO:0000259" key="3">
    <source>
        <dbReference type="Pfam" id="PF16403"/>
    </source>
</evidence>
<feature type="domain" description="Pesticidal crystal protein Cry22Aa Ig-like" evidence="3">
    <location>
        <begin position="1329"/>
        <end position="1402"/>
    </location>
</feature>
<organism evidence="4 5">
    <name type="scientific">Clostridium tarantellae</name>
    <dbReference type="NCBI Taxonomy" id="39493"/>
    <lineage>
        <taxon>Bacteria</taxon>
        <taxon>Bacillati</taxon>
        <taxon>Bacillota</taxon>
        <taxon>Clostridia</taxon>
        <taxon>Eubacteriales</taxon>
        <taxon>Clostridiaceae</taxon>
        <taxon>Clostridium</taxon>
    </lineage>
</organism>
<dbReference type="RefSeq" id="WP_152890157.1">
    <property type="nucleotide sequence ID" value="NZ_WHJC01000139.1"/>
</dbReference>
<dbReference type="Proteomes" id="UP000430345">
    <property type="component" value="Unassembled WGS sequence"/>
</dbReference>
<dbReference type="PANTHER" id="PTHR24273:SF32">
    <property type="entry name" value="HYALIN"/>
    <property type="match status" value="1"/>
</dbReference>
<feature type="domain" description="Pesticidal crystal protein Cry22Aa Ig-like" evidence="3">
    <location>
        <begin position="197"/>
        <end position="267"/>
    </location>
</feature>
<protein>
    <submittedName>
        <fullName evidence="4">DUF5011 domain-containing protein</fullName>
    </submittedName>
</protein>
<dbReference type="InterPro" id="IPR004954">
    <property type="entry name" value="Mucin-bd"/>
</dbReference>
<dbReference type="OrthoDB" id="2489782at2"/>
<feature type="domain" description="Pesticidal crystal protein Cry22Aa Ig-like" evidence="3">
    <location>
        <begin position="1101"/>
        <end position="1170"/>
    </location>
</feature>
<reference evidence="4 5" key="1">
    <citation type="submission" date="2019-10" db="EMBL/GenBank/DDBJ databases">
        <title>The Genome Sequence of Clostridium tarantellae Isolated from Fish Brain.</title>
        <authorList>
            <person name="Bano L."/>
            <person name="Kiel M."/>
            <person name="Sales G."/>
            <person name="Doxey A.C."/>
            <person name="Mansfield M.J."/>
            <person name="Schiavone M."/>
            <person name="Rossetto O."/>
            <person name="Pirazzini M."/>
            <person name="Dobrindt U."/>
            <person name="Montecucco C."/>
        </authorList>
    </citation>
    <scope>NUCLEOTIDE SEQUENCE [LARGE SCALE GENOMIC DNA]</scope>
    <source>
        <strain evidence="4 5">DSM 3997</strain>
    </source>
</reference>
<feature type="domain" description="Pesticidal crystal protein Cry22Aa Ig-like" evidence="3">
    <location>
        <begin position="866"/>
        <end position="936"/>
    </location>
</feature>
<feature type="domain" description="Pesticidal crystal protein Cry22Aa Ig-like" evidence="3">
    <location>
        <begin position="788"/>
        <end position="858"/>
    </location>
</feature>
<evidence type="ECO:0000313" key="5">
    <source>
        <dbReference type="Proteomes" id="UP000430345"/>
    </source>
</evidence>
<proteinExistence type="predicted"/>
<dbReference type="EMBL" id="WHJC01000139">
    <property type="protein sequence ID" value="MPQ44037.1"/>
    <property type="molecule type" value="Genomic_DNA"/>
</dbReference>
<keyword evidence="5" id="KW-1185">Reference proteome</keyword>
<sequence>MKNKKLISIILSSILAISKGNIYALEKENIITNNKEVFKNKILQQEELKIKDNIIDILGFSSEKKFSIGFDTDKKEFKVYNQQNKVIHDYHTVINKKYFSIKVFSKNGIEKLSIDLIGGDFGTTDKLNTLKGFKYDYGDVIKLYHMEVNGRMKIYGNIIDAKEDYSRYIKDRKNIENVFFQITEKGLKVIYPQNPIIEGANNIEIKEGTDINLKEGITAKDFFNNDITSRVLIEGNVDKNTVGEYTVKYTITDGFGKTSEINRKINIMEKAKIEDNIINTSGIFWRDADFKIGFDDSKKEFIVFDQTPNVLHRGFGDIDFWSIRILNFNGEEKFSLKLKGIDTANSDKLDALKNFKYEYGDLIELWHKEPSKERIDGKIINAKHPYENRIEPSDNVRFEITKDGLKAIYNEAPIIKGIENITLKIGEDFDPLNGVSVVDDMDKALTVTVNGNIDKNNPGVYELIYTTKDRFGSITTGKRKVTVRDLTNLEKNIINIKNDKNNPLLSIKFNIDSKTINLTKSNEYFKLNKNVRDFIKIKIYDSTEREKLSIDILGEDKSSINKLDSLQNFNFQYGDSIEFLQWETTEGNNINIEGNIIDSKSDYSKGINKNILNNTKFKITSNGLQAFYNEKPVILGVDDITIKVGDIFNPLSNITVNDDKDSDLIPTVTGDVDNNLVGTYKLTYNVKDKEGKETSVDRTVTVRSNERPTILGVEDSTIKVGDFFDNKLGITANDKEDGDLISLIKVNGMVNLNKPGIYRLVYSITDKDGNKRDVERIITVRSNNKPVITGINDIIIKVGDTFDNKLGITANDTEDGDLTSKLEISGDVKNEEIGVYPLVYSVTDADGNKTSITREVTIRSNYEPIITGTNNITIKVGEKFDVLEGVSASDKEDGDLISSIKVLGEVQNESVGEYDLIYSVKDSDGNKAIESRKVLVRSNDKPQIIGNENTTIKVGDSFEPMLGIVAMDKEDGILTSGVKVNGKVDTSKEGIYDLIYSIIDKDSNESIVTRRVTVKSNSVPELSGVDNIEIKYKKEFNKFEGVTAVDKEDGDLTNLILVEGNVNIDIPGDYQLNYKVIDSDGNEKKLIRQIKVKSDERPNFNEINNVIVKQGEKLNLMEGVVAKDIKGNDITKRVIINGTVDTEISGVYHIIYSVADNEGNKRSITRTVTVQKDSTPIIIGVENISLKLGEDFTYNDGILARDKKGNDLTDSIVVIGDVDINTKGEYKLVYSVTDKEGNEQIVSRIISVEEERDKGKEFLNDIVIKKGEEFDPLIGIEEYYDKNSIEVIGEINKYEEGTYNIIYSITDKKGDKKSITRKVTVKEQGEANLIGVENVKIKVGEAFDPMKGIQLGYSDKKEALDIENNVKVEGVVDTNKPGVYNLIYIIKNKEGDENRVNRTITITNEEAPIIKGIENVMINTYKQFNPITGINIKDNKDNNLINNIKINGEVKQKEGEYTVKYSVTDNDGNTVEATRVITVKNMEKDKNHIKNTKNEFIILLSKYKYKLLSVIGVVLLSLFIVLFKRRKREKDEFEE</sequence>